<dbReference type="Gene3D" id="3.40.50.880">
    <property type="match status" value="1"/>
</dbReference>
<evidence type="ECO:0000313" key="3">
    <source>
        <dbReference type="EMBL" id="AYO31230.1"/>
    </source>
</evidence>
<dbReference type="EMBL" id="CP033169">
    <property type="protein sequence ID" value="AYO31230.1"/>
    <property type="molecule type" value="Genomic_DNA"/>
</dbReference>
<dbReference type="SUPFAM" id="SSF52317">
    <property type="entry name" value="Class I glutamine amidotransferase-like"/>
    <property type="match status" value="1"/>
</dbReference>
<gene>
    <name evidence="3" type="ORF">D2962_12030</name>
</gene>
<evidence type="ECO:0000259" key="2">
    <source>
        <dbReference type="Pfam" id="PF01965"/>
    </source>
</evidence>
<dbReference type="InterPro" id="IPR002818">
    <property type="entry name" value="DJ-1/PfpI"/>
</dbReference>
<comment type="similarity">
    <text evidence="1">Belongs to the peptidase C56 family.</text>
</comment>
<dbReference type="InterPro" id="IPR029062">
    <property type="entry name" value="Class_I_gatase-like"/>
</dbReference>
<sequence>MLLWSICHGPWVLASAGVLKGKNLTRVIAIKDDVENAGGKYLDMEVVVDGNLITSRRPSDLPAFMKAVIKAMEKK</sequence>
<dbReference type="Pfam" id="PF01965">
    <property type="entry name" value="DJ-1_PfpI"/>
    <property type="match status" value="1"/>
</dbReference>
<evidence type="ECO:0000256" key="1">
    <source>
        <dbReference type="ARBA" id="ARBA00008542"/>
    </source>
</evidence>
<name>A0A3G2R6Z0_9FIRM</name>
<reference evidence="3 4" key="1">
    <citation type="submission" date="2018-10" db="EMBL/GenBank/DDBJ databases">
        <authorList>
            <person name="Zhang X."/>
        </authorList>
    </citation>
    <scope>NUCLEOTIDE SEQUENCE [LARGE SCALE GENOMIC DNA]</scope>
    <source>
        <strain evidence="3 4">SK-G1</strain>
    </source>
</reference>
<dbReference type="InterPro" id="IPR006286">
    <property type="entry name" value="C56_PfpI-like"/>
</dbReference>
<protein>
    <recommendedName>
        <fullName evidence="2">DJ-1/PfpI domain-containing protein</fullName>
    </recommendedName>
</protein>
<keyword evidence="4" id="KW-1185">Reference proteome</keyword>
<dbReference type="AlphaFoldDB" id="A0A3G2R6Z0"/>
<dbReference type="PANTHER" id="PTHR42733">
    <property type="entry name" value="DJ-1 PROTEIN"/>
    <property type="match status" value="1"/>
</dbReference>
<dbReference type="KEGG" id="bacg:D2962_12030"/>
<feature type="domain" description="DJ-1/PfpI" evidence="2">
    <location>
        <begin position="4"/>
        <end position="70"/>
    </location>
</feature>
<evidence type="ECO:0000313" key="4">
    <source>
        <dbReference type="Proteomes" id="UP000280960"/>
    </source>
</evidence>
<dbReference type="Proteomes" id="UP000280960">
    <property type="component" value="Chromosome"/>
</dbReference>
<organism evidence="3 4">
    <name type="scientific">Biomaibacter acetigenes</name>
    <dbReference type="NCBI Taxonomy" id="2316383"/>
    <lineage>
        <taxon>Bacteria</taxon>
        <taxon>Bacillati</taxon>
        <taxon>Bacillota</taxon>
        <taxon>Clostridia</taxon>
        <taxon>Thermosediminibacterales</taxon>
        <taxon>Tepidanaerobacteraceae</taxon>
        <taxon>Biomaibacter</taxon>
    </lineage>
</organism>
<proteinExistence type="inferred from homology"/>
<accession>A0A3G2R6Z0</accession>